<keyword evidence="6" id="KW-1185">Reference proteome</keyword>
<dbReference type="PANTHER" id="PTHR44846">
    <property type="entry name" value="MANNOSYL-D-GLYCERATE TRANSPORT/METABOLISM SYSTEM REPRESSOR MNGR-RELATED"/>
    <property type="match status" value="1"/>
</dbReference>
<keyword evidence="1" id="KW-0805">Transcription regulation</keyword>
<dbReference type="PANTHER" id="PTHR44846:SF1">
    <property type="entry name" value="MANNOSYL-D-GLYCERATE TRANSPORT_METABOLISM SYSTEM REPRESSOR MNGR-RELATED"/>
    <property type="match status" value="1"/>
</dbReference>
<dbReference type="SUPFAM" id="SSF46785">
    <property type="entry name" value="Winged helix' DNA-binding domain"/>
    <property type="match status" value="1"/>
</dbReference>
<keyword evidence="3" id="KW-0804">Transcription</keyword>
<keyword evidence="2" id="KW-0238">DNA-binding</keyword>
<evidence type="ECO:0000256" key="1">
    <source>
        <dbReference type="ARBA" id="ARBA00023015"/>
    </source>
</evidence>
<dbReference type="Proteomes" id="UP000093740">
    <property type="component" value="Chromosome"/>
</dbReference>
<dbReference type="SMART" id="SM00866">
    <property type="entry name" value="UTRA"/>
    <property type="match status" value="1"/>
</dbReference>
<dbReference type="Pfam" id="PF07702">
    <property type="entry name" value="UTRA"/>
    <property type="match status" value="1"/>
</dbReference>
<dbReference type="RefSeq" id="WP_231882341.1">
    <property type="nucleotide sequence ID" value="NZ_CP014334.2"/>
</dbReference>
<evidence type="ECO:0000256" key="3">
    <source>
        <dbReference type="ARBA" id="ARBA00023163"/>
    </source>
</evidence>
<dbReference type="PRINTS" id="PR00035">
    <property type="entry name" value="HTHGNTR"/>
</dbReference>
<dbReference type="InterPro" id="IPR050679">
    <property type="entry name" value="Bact_HTH_transcr_reg"/>
</dbReference>
<evidence type="ECO:0000256" key="2">
    <source>
        <dbReference type="ARBA" id="ARBA00023125"/>
    </source>
</evidence>
<dbReference type="AlphaFoldDB" id="A0AAI8GDX0"/>
<accession>A0AAI8GDX0</accession>
<dbReference type="GO" id="GO:0003700">
    <property type="term" value="F:DNA-binding transcription factor activity"/>
    <property type="evidence" value="ECO:0007669"/>
    <property type="project" value="InterPro"/>
</dbReference>
<dbReference type="EMBL" id="CP014334">
    <property type="protein sequence ID" value="AMW33714.2"/>
    <property type="molecule type" value="Genomic_DNA"/>
</dbReference>
<organism evidence="5 6">
    <name type="scientific">Fervidobacterium islandicum</name>
    <dbReference type="NCBI Taxonomy" id="2423"/>
    <lineage>
        <taxon>Bacteria</taxon>
        <taxon>Thermotogati</taxon>
        <taxon>Thermotogota</taxon>
        <taxon>Thermotogae</taxon>
        <taxon>Thermotogales</taxon>
        <taxon>Fervidobacteriaceae</taxon>
        <taxon>Fervidobacterium</taxon>
    </lineage>
</organism>
<dbReference type="CDD" id="cd07377">
    <property type="entry name" value="WHTH_GntR"/>
    <property type="match status" value="1"/>
</dbReference>
<dbReference type="InterPro" id="IPR000524">
    <property type="entry name" value="Tscrpt_reg_HTH_GntR"/>
</dbReference>
<evidence type="ECO:0000313" key="5">
    <source>
        <dbReference type="EMBL" id="AMW33714.2"/>
    </source>
</evidence>
<dbReference type="InterPro" id="IPR028978">
    <property type="entry name" value="Chorismate_lyase_/UTRA_dom_sf"/>
</dbReference>
<dbReference type="InterPro" id="IPR011663">
    <property type="entry name" value="UTRA"/>
</dbReference>
<dbReference type="KEGG" id="fia:NA23_05110"/>
<dbReference type="SUPFAM" id="SSF64288">
    <property type="entry name" value="Chorismate lyase-like"/>
    <property type="match status" value="1"/>
</dbReference>
<dbReference type="Gene3D" id="3.40.1410.10">
    <property type="entry name" value="Chorismate lyase-like"/>
    <property type="match status" value="1"/>
</dbReference>
<dbReference type="InterPro" id="IPR036390">
    <property type="entry name" value="WH_DNA-bd_sf"/>
</dbReference>
<sequence>MINNPALPLYYKIYSELRTRILNGYYKDGKLPPEMELCKEFKASRITVRNALEQLRREGLIVRSKGSGTFIKRVESEEELTRLTGFTDEMKGKKVSSKVLENKLVSVPLEAQEQFGLPAGTLVVLLKRVRYIDGKPIAIESAYLNPSVDLRILNILHKDMETSSLYHFLQDELSIMLSYAEEILEVTKVSKEEAQLLNIKHGECAILRKRYTYTETGKCVEYVLSVYRGDEYKFRVIRK</sequence>
<gene>
    <name evidence="5" type="ORF">NA23_05110</name>
</gene>
<dbReference type="GO" id="GO:0003677">
    <property type="term" value="F:DNA binding"/>
    <property type="evidence" value="ECO:0007669"/>
    <property type="project" value="UniProtKB-KW"/>
</dbReference>
<evidence type="ECO:0000313" key="6">
    <source>
        <dbReference type="Proteomes" id="UP000093740"/>
    </source>
</evidence>
<dbReference type="SMART" id="SM00345">
    <property type="entry name" value="HTH_GNTR"/>
    <property type="match status" value="1"/>
</dbReference>
<protein>
    <submittedName>
        <fullName evidence="5">GntR family transcriptional regulator</fullName>
    </submittedName>
</protein>
<reference evidence="5 6" key="1">
    <citation type="journal article" date="2015" name="Stand. Genomic Sci.">
        <title>Genome sequence of a native-feather degrading extremely thermophilic Eubacterium, Fervidobacterium islandicum AW-1.</title>
        <authorList>
            <person name="Lee Y.J."/>
            <person name="Jeong H."/>
            <person name="Park G.S."/>
            <person name="Kwak Y."/>
            <person name="Lee S.J."/>
            <person name="Lee S.J."/>
            <person name="Park M.K."/>
            <person name="Kim J.Y."/>
            <person name="Kang H.K."/>
            <person name="Shin J.H."/>
            <person name="Lee D.W."/>
        </authorList>
    </citation>
    <scope>NUCLEOTIDE SEQUENCE [LARGE SCALE GENOMIC DNA]</scope>
    <source>
        <strain evidence="5 6">AW-1</strain>
    </source>
</reference>
<dbReference type="Gene3D" id="1.10.10.10">
    <property type="entry name" value="Winged helix-like DNA-binding domain superfamily/Winged helix DNA-binding domain"/>
    <property type="match status" value="1"/>
</dbReference>
<dbReference type="Pfam" id="PF00392">
    <property type="entry name" value="GntR"/>
    <property type="match status" value="1"/>
</dbReference>
<dbReference type="PROSITE" id="PS50949">
    <property type="entry name" value="HTH_GNTR"/>
    <property type="match status" value="1"/>
</dbReference>
<proteinExistence type="predicted"/>
<name>A0AAI8GDX0_FERIS</name>
<feature type="domain" description="HTH gntR-type" evidence="4">
    <location>
        <begin position="7"/>
        <end position="74"/>
    </location>
</feature>
<dbReference type="InterPro" id="IPR036388">
    <property type="entry name" value="WH-like_DNA-bd_sf"/>
</dbReference>
<evidence type="ECO:0000259" key="4">
    <source>
        <dbReference type="PROSITE" id="PS50949"/>
    </source>
</evidence>
<dbReference type="GO" id="GO:0045892">
    <property type="term" value="P:negative regulation of DNA-templated transcription"/>
    <property type="evidence" value="ECO:0007669"/>
    <property type="project" value="TreeGrafter"/>
</dbReference>